<sequence length="293" mass="31936">MDNIALPCAHGVGRPDGDGREEMLDSAGNDYARMVNLAVSLLEAPAADAVWRPVTRELMRALSGDVIVAKDTEWTQHEGEVAVWPGEGKHVRPPDEEATRIVRIGYPFAGYYGATADRSPRTAAQLVGARTWRHSETASVMRASFGSDHLLGIPLPTPDSPVRGFVVHRAGGDFTDRERTYATRIQPLLRAAATQRVLLARLRGADERAVRHGLTARETAVLHLLAEGHTAHGMARRLHVSVRTVHKHLQNLYRKLDAPDRLRAVLRAQELGLLTPLSGRRGGVRPTGGGQPG</sequence>
<evidence type="ECO:0000256" key="1">
    <source>
        <dbReference type="ARBA" id="ARBA00023015"/>
    </source>
</evidence>
<gene>
    <name evidence="5" type="ORF">ACFSJS_27310</name>
</gene>
<keyword evidence="1" id="KW-0805">Transcription regulation</keyword>
<dbReference type="EMBL" id="JBHUFU010000030">
    <property type="protein sequence ID" value="MFD1833319.1"/>
    <property type="molecule type" value="Genomic_DNA"/>
</dbReference>
<feature type="domain" description="HTH luxR-type" evidence="4">
    <location>
        <begin position="207"/>
        <end position="272"/>
    </location>
</feature>
<name>A0ABW4PSV6_9ACTN</name>
<dbReference type="CDD" id="cd06170">
    <property type="entry name" value="LuxR_C_like"/>
    <property type="match status" value="1"/>
</dbReference>
<organism evidence="5 6">
    <name type="scientific">Streptomyces desertarenae</name>
    <dbReference type="NCBI Taxonomy" id="2666184"/>
    <lineage>
        <taxon>Bacteria</taxon>
        <taxon>Bacillati</taxon>
        <taxon>Actinomycetota</taxon>
        <taxon>Actinomycetes</taxon>
        <taxon>Kitasatosporales</taxon>
        <taxon>Streptomycetaceae</taxon>
        <taxon>Streptomyces</taxon>
    </lineage>
</organism>
<dbReference type="PROSITE" id="PS50043">
    <property type="entry name" value="HTH_LUXR_2"/>
    <property type="match status" value="1"/>
</dbReference>
<evidence type="ECO:0000313" key="6">
    <source>
        <dbReference type="Proteomes" id="UP001597365"/>
    </source>
</evidence>
<dbReference type="SUPFAM" id="SSF46894">
    <property type="entry name" value="C-terminal effector domain of the bipartite response regulators"/>
    <property type="match status" value="1"/>
</dbReference>
<dbReference type="Pfam" id="PF00196">
    <property type="entry name" value="GerE"/>
    <property type="match status" value="1"/>
</dbReference>
<reference evidence="6" key="1">
    <citation type="journal article" date="2019" name="Int. J. Syst. Evol. Microbiol.">
        <title>The Global Catalogue of Microorganisms (GCM) 10K type strain sequencing project: providing services to taxonomists for standard genome sequencing and annotation.</title>
        <authorList>
            <consortium name="The Broad Institute Genomics Platform"/>
            <consortium name="The Broad Institute Genome Sequencing Center for Infectious Disease"/>
            <person name="Wu L."/>
            <person name="Ma J."/>
        </authorList>
    </citation>
    <scope>NUCLEOTIDE SEQUENCE [LARGE SCALE GENOMIC DNA]</scope>
    <source>
        <strain evidence="6">CGMCC 4.7455</strain>
    </source>
</reference>
<dbReference type="InterPro" id="IPR000792">
    <property type="entry name" value="Tscrpt_reg_LuxR_C"/>
</dbReference>
<keyword evidence="6" id="KW-1185">Reference proteome</keyword>
<evidence type="ECO:0000256" key="3">
    <source>
        <dbReference type="ARBA" id="ARBA00023163"/>
    </source>
</evidence>
<dbReference type="Gene3D" id="1.10.10.10">
    <property type="entry name" value="Winged helix-like DNA-binding domain superfamily/Winged helix DNA-binding domain"/>
    <property type="match status" value="1"/>
</dbReference>
<keyword evidence="2" id="KW-0238">DNA-binding</keyword>
<protein>
    <submittedName>
        <fullName evidence="5">Response regulator transcription factor</fullName>
    </submittedName>
</protein>
<dbReference type="PANTHER" id="PTHR43214">
    <property type="entry name" value="TWO-COMPONENT RESPONSE REGULATOR"/>
    <property type="match status" value="1"/>
</dbReference>
<dbReference type="PRINTS" id="PR00038">
    <property type="entry name" value="HTHLUXR"/>
</dbReference>
<evidence type="ECO:0000313" key="5">
    <source>
        <dbReference type="EMBL" id="MFD1833319.1"/>
    </source>
</evidence>
<comment type="caution">
    <text evidence="5">The sequence shown here is derived from an EMBL/GenBank/DDBJ whole genome shotgun (WGS) entry which is preliminary data.</text>
</comment>
<keyword evidence="3" id="KW-0804">Transcription</keyword>
<dbReference type="Proteomes" id="UP001597365">
    <property type="component" value="Unassembled WGS sequence"/>
</dbReference>
<dbReference type="InterPro" id="IPR039420">
    <property type="entry name" value="WalR-like"/>
</dbReference>
<proteinExistence type="predicted"/>
<dbReference type="PANTHER" id="PTHR43214:SF41">
    <property type="entry name" value="NITRATE_NITRITE RESPONSE REGULATOR PROTEIN NARP"/>
    <property type="match status" value="1"/>
</dbReference>
<dbReference type="SMART" id="SM00421">
    <property type="entry name" value="HTH_LUXR"/>
    <property type="match status" value="1"/>
</dbReference>
<evidence type="ECO:0000256" key="2">
    <source>
        <dbReference type="ARBA" id="ARBA00023125"/>
    </source>
</evidence>
<accession>A0ABW4PSV6</accession>
<dbReference type="InterPro" id="IPR016032">
    <property type="entry name" value="Sig_transdc_resp-reg_C-effctor"/>
</dbReference>
<evidence type="ECO:0000259" key="4">
    <source>
        <dbReference type="PROSITE" id="PS50043"/>
    </source>
</evidence>
<dbReference type="InterPro" id="IPR036388">
    <property type="entry name" value="WH-like_DNA-bd_sf"/>
</dbReference>